<dbReference type="RefSeq" id="WP_191278997.1">
    <property type="nucleotide sequence ID" value="NZ_BNAD01000003.1"/>
</dbReference>
<proteinExistence type="predicted"/>
<feature type="signal peptide" evidence="1">
    <location>
        <begin position="1"/>
        <end position="26"/>
    </location>
</feature>
<keyword evidence="1" id="KW-0732">Signal</keyword>
<evidence type="ECO:0000313" key="3">
    <source>
        <dbReference type="Proteomes" id="UP000597341"/>
    </source>
</evidence>
<dbReference type="EMBL" id="BNAD01000003">
    <property type="protein sequence ID" value="GHE17091.1"/>
    <property type="molecule type" value="Genomic_DNA"/>
</dbReference>
<reference evidence="3" key="1">
    <citation type="journal article" date="2019" name="Int. J. Syst. Evol. Microbiol.">
        <title>The Global Catalogue of Microorganisms (GCM) 10K type strain sequencing project: providing services to taxonomists for standard genome sequencing and annotation.</title>
        <authorList>
            <consortium name="The Broad Institute Genomics Platform"/>
            <consortium name="The Broad Institute Genome Sequencing Center for Infectious Disease"/>
            <person name="Wu L."/>
            <person name="Ma J."/>
        </authorList>
    </citation>
    <scope>NUCLEOTIDE SEQUENCE [LARGE SCALE GENOMIC DNA]</scope>
    <source>
        <strain evidence="3">CGMCC 1.12791</strain>
    </source>
</reference>
<evidence type="ECO:0000256" key="1">
    <source>
        <dbReference type="SAM" id="SignalP"/>
    </source>
</evidence>
<dbReference type="Proteomes" id="UP000597341">
    <property type="component" value="Unassembled WGS sequence"/>
</dbReference>
<evidence type="ECO:0000313" key="2">
    <source>
        <dbReference type="EMBL" id="GHE17091.1"/>
    </source>
</evidence>
<feature type="chain" id="PRO_5046849740" evidence="1">
    <location>
        <begin position="27"/>
        <end position="194"/>
    </location>
</feature>
<keyword evidence="3" id="KW-1185">Reference proteome</keyword>
<protein>
    <submittedName>
        <fullName evidence="2">Uncharacterized protein</fullName>
    </submittedName>
</protein>
<sequence length="194" mass="21738">MTAPRRLVHLASLALVLALPAAPAAAEQARERDASGDMIRVEEGGGDPQAAPTARVGDVVRTTFRHDVGRVVVRTRFAALERAGRRFTVWADVQDRPGHTWYVGVQATRRDRGGETILMDGRGRDLPCTARHRIRYGADTVRVAVPRSCFGDPERLRFRLLSEHVRRSWDHAWLDNGLAPTMDDRRWTAWLTPG</sequence>
<name>A0ABQ3HIH2_9ACTN</name>
<accession>A0ABQ3HIH2</accession>
<comment type="caution">
    <text evidence="2">The sequence shown here is derived from an EMBL/GenBank/DDBJ whole genome shotgun (WGS) entry which is preliminary data.</text>
</comment>
<organism evidence="2 3">
    <name type="scientific">Nocardioides flavus</name>
    <name type="common">ex Wang et al. 2016</name>
    <dbReference type="NCBI Taxonomy" id="2058780"/>
    <lineage>
        <taxon>Bacteria</taxon>
        <taxon>Bacillati</taxon>
        <taxon>Actinomycetota</taxon>
        <taxon>Actinomycetes</taxon>
        <taxon>Propionibacteriales</taxon>
        <taxon>Nocardioidaceae</taxon>
        <taxon>Nocardioides</taxon>
    </lineage>
</organism>
<gene>
    <name evidence="2" type="ORF">GCM10011376_17010</name>
</gene>